<keyword evidence="1" id="KW-0812">Transmembrane</keyword>
<dbReference type="Proteomes" id="UP000235826">
    <property type="component" value="Chromosome"/>
</dbReference>
<dbReference type="EMBL" id="CP025791">
    <property type="protein sequence ID" value="AUP77417.1"/>
    <property type="molecule type" value="Genomic_DNA"/>
</dbReference>
<proteinExistence type="predicted"/>
<evidence type="ECO:0000313" key="2">
    <source>
        <dbReference type="EMBL" id="AUP77417.1"/>
    </source>
</evidence>
<feature type="transmembrane region" description="Helical" evidence="1">
    <location>
        <begin position="12"/>
        <end position="30"/>
    </location>
</feature>
<keyword evidence="1" id="KW-1133">Transmembrane helix</keyword>
<dbReference type="AlphaFoldDB" id="A0A2K9PLF7"/>
<organism evidence="2 3">
    <name type="scientific">Flavivirga eckloniae</name>
    <dbReference type="NCBI Taxonomy" id="1803846"/>
    <lineage>
        <taxon>Bacteria</taxon>
        <taxon>Pseudomonadati</taxon>
        <taxon>Bacteroidota</taxon>
        <taxon>Flavobacteriia</taxon>
        <taxon>Flavobacteriales</taxon>
        <taxon>Flavobacteriaceae</taxon>
        <taxon>Flavivirga</taxon>
    </lineage>
</organism>
<reference evidence="2 3" key="1">
    <citation type="submission" date="2018-01" db="EMBL/GenBank/DDBJ databases">
        <title>Complete genome sequence of Flavivirga eckloniae ECD14 isolated from seaweed Ecklonia cava.</title>
        <authorList>
            <person name="Lee J.H."/>
            <person name="Baik K.S."/>
            <person name="Seong C.N."/>
        </authorList>
    </citation>
    <scope>NUCLEOTIDE SEQUENCE [LARGE SCALE GENOMIC DNA]</scope>
    <source>
        <strain evidence="2 3">ECD14</strain>
    </source>
</reference>
<protein>
    <submittedName>
        <fullName evidence="2">Uncharacterized protein</fullName>
    </submittedName>
</protein>
<keyword evidence="3" id="KW-1185">Reference proteome</keyword>
<evidence type="ECO:0000313" key="3">
    <source>
        <dbReference type="Proteomes" id="UP000235826"/>
    </source>
</evidence>
<sequence length="74" mass="8685">MENFFFGILRFLYVRGVFILFIPVLLLMGLDGSKDLESNESLLLFIAGIAIDFFFESTWAYVDNEKRKRIKNEI</sequence>
<evidence type="ECO:0000256" key="1">
    <source>
        <dbReference type="SAM" id="Phobius"/>
    </source>
</evidence>
<gene>
    <name evidence="2" type="ORF">C1H87_01250</name>
</gene>
<dbReference type="KEGG" id="fek:C1H87_01250"/>
<name>A0A2K9PLF7_9FLAO</name>
<feature type="transmembrane region" description="Helical" evidence="1">
    <location>
        <begin position="42"/>
        <end position="62"/>
    </location>
</feature>
<accession>A0A2K9PLF7</accession>
<keyword evidence="1" id="KW-0472">Membrane</keyword>